<keyword evidence="2" id="KW-1185">Reference proteome</keyword>
<name>A0A7G5XBT6_9BACT</name>
<dbReference type="KEGG" id="lacs:H4075_12650"/>
<protein>
    <submittedName>
        <fullName evidence="1">Uncharacterized protein</fullName>
    </submittedName>
</protein>
<accession>A0A7G5XBT6</accession>
<dbReference type="EMBL" id="CP060007">
    <property type="protein sequence ID" value="QNA42939.1"/>
    <property type="molecule type" value="Genomic_DNA"/>
</dbReference>
<dbReference type="Proteomes" id="UP000515344">
    <property type="component" value="Chromosome"/>
</dbReference>
<evidence type="ECO:0000313" key="1">
    <source>
        <dbReference type="EMBL" id="QNA42939.1"/>
    </source>
</evidence>
<organism evidence="1 2">
    <name type="scientific">Lacibacter sediminis</name>
    <dbReference type="NCBI Taxonomy" id="2760713"/>
    <lineage>
        <taxon>Bacteria</taxon>
        <taxon>Pseudomonadati</taxon>
        <taxon>Bacteroidota</taxon>
        <taxon>Chitinophagia</taxon>
        <taxon>Chitinophagales</taxon>
        <taxon>Chitinophagaceae</taxon>
        <taxon>Lacibacter</taxon>
    </lineage>
</organism>
<sequence length="267" mass="31260">MKPVHPEFPVIAFIFLTAILLLFSSCDVYYFSQPQPYDKPDLYHFPQTFRGEWISEHADEVIIIEENFIQIISPASAKKVIKGIWPQKDSSGENVYPQYPFSIMQYDEVSKAHFRKDNYVLADTLIYEIKNNAFLAKGYTWKDNRDTIWYEVKDSFYIDLGRNAFLRQIDTNMFVLNIRSHLISGGVKQMHAGWWFVNILQLKKDGSIDYLTNSEKTDSLSCMIYESSSSERQDIFFMNCKWSAATIKTLLKTGYFDTTNFKNIRKD</sequence>
<dbReference type="PROSITE" id="PS51257">
    <property type="entry name" value="PROKAR_LIPOPROTEIN"/>
    <property type="match status" value="1"/>
</dbReference>
<gene>
    <name evidence="1" type="ORF">H4075_12650</name>
</gene>
<dbReference type="RefSeq" id="WP_182801205.1">
    <property type="nucleotide sequence ID" value="NZ_CP060007.1"/>
</dbReference>
<proteinExistence type="predicted"/>
<evidence type="ECO:0000313" key="2">
    <source>
        <dbReference type="Proteomes" id="UP000515344"/>
    </source>
</evidence>
<dbReference type="AlphaFoldDB" id="A0A7G5XBT6"/>
<reference evidence="2" key="1">
    <citation type="submission" date="2020-08" db="EMBL/GenBank/DDBJ databases">
        <title>Lacibacter sp. S13-6-6 genome sequencing.</title>
        <authorList>
            <person name="Jin L."/>
        </authorList>
    </citation>
    <scope>NUCLEOTIDE SEQUENCE [LARGE SCALE GENOMIC DNA]</scope>
    <source>
        <strain evidence="2">S13-6-6</strain>
    </source>
</reference>